<keyword evidence="4" id="KW-1185">Reference proteome</keyword>
<sequence>MSTLRLSEVEEAPEPVTADLFRSVFRDHAARVVVVTAAGRPAPVGFTATSLASVSLDPPMVSLAVARSASAWRTVSRSSRIGVHLLARDQEGLATTFATSGIDRFAEVSWRPAPGGEPLIDGCAAYLCCRVVQHVTAGDHVIVLARVTEARISRSGSPLVYHDGAYASVGAAADESPTPITSRSRRR</sequence>
<dbReference type="EMBL" id="JAIEZQ010000002">
    <property type="protein sequence ID" value="MBY9074884.1"/>
    <property type="molecule type" value="Genomic_DNA"/>
</dbReference>
<dbReference type="PANTHER" id="PTHR30466:SF1">
    <property type="entry name" value="FMN REDUCTASE (NADH) RUTF"/>
    <property type="match status" value="1"/>
</dbReference>
<dbReference type="Gene3D" id="2.30.110.10">
    <property type="entry name" value="Electron Transport, Fmn-binding Protein, Chain A"/>
    <property type="match status" value="1"/>
</dbReference>
<dbReference type="SMART" id="SM00903">
    <property type="entry name" value="Flavin_Reduct"/>
    <property type="match status" value="1"/>
</dbReference>
<dbReference type="RefSeq" id="WP_221024699.1">
    <property type="nucleotide sequence ID" value="NZ_JAIEZQ010000002.1"/>
</dbReference>
<dbReference type="InterPro" id="IPR050268">
    <property type="entry name" value="NADH-dep_flavin_reductase"/>
</dbReference>
<comment type="caution">
    <text evidence="3">The sequence shown here is derived from an EMBL/GenBank/DDBJ whole genome shotgun (WGS) entry which is preliminary data.</text>
</comment>
<feature type="domain" description="Flavin reductase like" evidence="2">
    <location>
        <begin position="25"/>
        <end position="168"/>
    </location>
</feature>
<dbReference type="InterPro" id="IPR012349">
    <property type="entry name" value="Split_barrel_FMN-bd"/>
</dbReference>
<organism evidence="3 4">
    <name type="scientific">Nocardioides jiangsuensis</name>
    <dbReference type="NCBI Taxonomy" id="2866161"/>
    <lineage>
        <taxon>Bacteria</taxon>
        <taxon>Bacillati</taxon>
        <taxon>Actinomycetota</taxon>
        <taxon>Actinomycetes</taxon>
        <taxon>Propionibacteriales</taxon>
        <taxon>Nocardioidaceae</taxon>
        <taxon>Nocardioides</taxon>
    </lineage>
</organism>
<protein>
    <submittedName>
        <fullName evidence="3">Flavin reductase family protein</fullName>
    </submittedName>
</protein>
<evidence type="ECO:0000259" key="2">
    <source>
        <dbReference type="SMART" id="SM00903"/>
    </source>
</evidence>
<gene>
    <name evidence="3" type="ORF">K1X13_08645</name>
</gene>
<dbReference type="SUPFAM" id="SSF50475">
    <property type="entry name" value="FMN-binding split barrel"/>
    <property type="match status" value="1"/>
</dbReference>
<accession>A0ABS7RIL9</accession>
<dbReference type="Pfam" id="PF01613">
    <property type="entry name" value="Flavin_Reduct"/>
    <property type="match status" value="1"/>
</dbReference>
<evidence type="ECO:0000256" key="1">
    <source>
        <dbReference type="ARBA" id="ARBA00023002"/>
    </source>
</evidence>
<keyword evidence="1" id="KW-0560">Oxidoreductase</keyword>
<evidence type="ECO:0000313" key="4">
    <source>
        <dbReference type="Proteomes" id="UP000754710"/>
    </source>
</evidence>
<evidence type="ECO:0000313" key="3">
    <source>
        <dbReference type="EMBL" id="MBY9074884.1"/>
    </source>
</evidence>
<reference evidence="3 4" key="1">
    <citation type="submission" date="2021-08" db="EMBL/GenBank/DDBJ databases">
        <title>Nocardioides bacterium WL0053 sp. nov., isolated from the sediment.</title>
        <authorList>
            <person name="Wang L."/>
            <person name="Zhang D."/>
            <person name="Zhang A."/>
        </authorList>
    </citation>
    <scope>NUCLEOTIDE SEQUENCE [LARGE SCALE GENOMIC DNA]</scope>
    <source>
        <strain evidence="3 4">WL0053</strain>
    </source>
</reference>
<proteinExistence type="predicted"/>
<dbReference type="Proteomes" id="UP000754710">
    <property type="component" value="Unassembled WGS sequence"/>
</dbReference>
<dbReference type="PANTHER" id="PTHR30466">
    <property type="entry name" value="FLAVIN REDUCTASE"/>
    <property type="match status" value="1"/>
</dbReference>
<name>A0ABS7RIL9_9ACTN</name>
<dbReference type="InterPro" id="IPR002563">
    <property type="entry name" value="Flavin_Rdtase-like_dom"/>
</dbReference>